<feature type="transmembrane region" description="Helical" evidence="1">
    <location>
        <begin position="131"/>
        <end position="149"/>
    </location>
</feature>
<sequence length="322" mass="37956">MYNSCKLFYKLQITYYQNNTTITPEDKIVFELLKEAVAQKFLKNNSASNPDISKWKGQDIISFQEDLQRYTKTSISEKSFYSYFKNSTEKLPRVDILTMLSQYCGYSNWNDFKEKKLSSNVFKKKKRTPKWFVIIVSSLGLVGILLLLIPTKHTFNFCFIDQDRNQPITRIPLDIIILNDKESQFYTKSDSLGCFSWKTTDDYIHFVVQSPYHKTDTIYRIAASENQEYLKVRTNDYALMLHYYANGKIEDWKNRKKELSRMISDDVTIMQILPHGLGIEIYSKNDFINTLTTPTESLKNIEIIESQRKNEQIVKLKFRIKS</sequence>
<keyword evidence="1" id="KW-0472">Membrane</keyword>
<keyword evidence="3" id="KW-1185">Reference proteome</keyword>
<organism evidence="2 3">
    <name type="scientific">Aquimarina aggregata</name>
    <dbReference type="NCBI Taxonomy" id="1642818"/>
    <lineage>
        <taxon>Bacteria</taxon>
        <taxon>Pseudomonadati</taxon>
        <taxon>Bacteroidota</taxon>
        <taxon>Flavobacteriia</taxon>
        <taxon>Flavobacteriales</taxon>
        <taxon>Flavobacteriaceae</taxon>
        <taxon>Aquimarina</taxon>
    </lineage>
</organism>
<dbReference type="EMBL" id="LQRT01000013">
    <property type="protein sequence ID" value="KZS40799.1"/>
    <property type="molecule type" value="Genomic_DNA"/>
</dbReference>
<dbReference type="Proteomes" id="UP000076715">
    <property type="component" value="Unassembled WGS sequence"/>
</dbReference>
<evidence type="ECO:0000313" key="2">
    <source>
        <dbReference type="EMBL" id="KZS40799.1"/>
    </source>
</evidence>
<accession>A0A163ATS8</accession>
<evidence type="ECO:0000256" key="1">
    <source>
        <dbReference type="SAM" id="Phobius"/>
    </source>
</evidence>
<proteinExistence type="predicted"/>
<name>A0A163ATS8_9FLAO</name>
<comment type="caution">
    <text evidence="2">The sequence shown here is derived from an EMBL/GenBank/DDBJ whole genome shotgun (WGS) entry which is preliminary data.</text>
</comment>
<dbReference type="AlphaFoldDB" id="A0A163ATS8"/>
<reference evidence="2 3" key="1">
    <citation type="submission" date="2016-01" db="EMBL/GenBank/DDBJ databases">
        <title>The draft genome sequence of Aquimarina sp. RZW4-3-2.</title>
        <authorList>
            <person name="Wang Y."/>
        </authorList>
    </citation>
    <scope>NUCLEOTIDE SEQUENCE [LARGE SCALE GENOMIC DNA]</scope>
    <source>
        <strain evidence="2 3">RZW4-3-2</strain>
    </source>
</reference>
<protein>
    <submittedName>
        <fullName evidence="2">Uncharacterized protein</fullName>
    </submittedName>
</protein>
<dbReference type="STRING" id="1642818.AWE51_07560"/>
<keyword evidence="1" id="KW-1133">Transmembrane helix</keyword>
<evidence type="ECO:0000313" key="3">
    <source>
        <dbReference type="Proteomes" id="UP000076715"/>
    </source>
</evidence>
<keyword evidence="1" id="KW-0812">Transmembrane</keyword>
<gene>
    <name evidence="2" type="ORF">AWE51_07560</name>
</gene>